<dbReference type="PROSITE" id="PS51420">
    <property type="entry name" value="RHO"/>
    <property type="match status" value="1"/>
</dbReference>
<comment type="similarity">
    <text evidence="3">Belongs to the small GTPase superfamily. Rab family.</text>
</comment>
<dbReference type="Proteomes" id="UP000516437">
    <property type="component" value="Chromosome 2"/>
</dbReference>
<dbReference type="FunFam" id="3.40.50.300:FF:000308">
    <property type="entry name" value="ras-related protein RABE1c-like"/>
    <property type="match status" value="1"/>
</dbReference>
<dbReference type="InterPro" id="IPR001806">
    <property type="entry name" value="Small_GTPase"/>
</dbReference>
<dbReference type="CDD" id="cd01867">
    <property type="entry name" value="Rab8_Rab10_Rab13_like"/>
    <property type="match status" value="1"/>
</dbReference>
<keyword evidence="14" id="KW-1185">Reference proteome</keyword>
<evidence type="ECO:0000256" key="4">
    <source>
        <dbReference type="ARBA" id="ARBA00022475"/>
    </source>
</evidence>
<gene>
    <name evidence="13" type="ORF">CJ030_MR2G004471</name>
</gene>
<dbReference type="Gene3D" id="3.40.50.300">
    <property type="entry name" value="P-loop containing nucleotide triphosphate hydrolases"/>
    <property type="match status" value="1"/>
</dbReference>
<comment type="function">
    <text evidence="10">Involved in membrane trafficking from the Golgi to the plasma membrane.</text>
</comment>
<dbReference type="NCBIfam" id="TIGR00231">
    <property type="entry name" value="small_GTP"/>
    <property type="match status" value="1"/>
</dbReference>
<dbReference type="PROSITE" id="PS51421">
    <property type="entry name" value="RAS"/>
    <property type="match status" value="1"/>
</dbReference>
<evidence type="ECO:0000256" key="1">
    <source>
        <dbReference type="ARBA" id="ARBA00004193"/>
    </source>
</evidence>
<feature type="compositionally biased region" description="Low complexity" evidence="12">
    <location>
        <begin position="263"/>
        <end position="282"/>
    </location>
</feature>
<dbReference type="GO" id="GO:0005525">
    <property type="term" value="F:GTP binding"/>
    <property type="evidence" value="ECO:0007669"/>
    <property type="project" value="UniProtKB-KW"/>
</dbReference>
<dbReference type="PRINTS" id="PR00449">
    <property type="entry name" value="RASTRNSFRMNG"/>
</dbReference>
<reference evidence="13 14" key="1">
    <citation type="journal article" date="2019" name="Plant Biotechnol. J.">
        <title>The red bayberry genome and genetic basis of sex determination.</title>
        <authorList>
            <person name="Jia H.M."/>
            <person name="Jia H.J."/>
            <person name="Cai Q.L."/>
            <person name="Wang Y."/>
            <person name="Zhao H.B."/>
            <person name="Yang W.F."/>
            <person name="Wang G.Y."/>
            <person name="Li Y.H."/>
            <person name="Zhan D.L."/>
            <person name="Shen Y.T."/>
            <person name="Niu Q.F."/>
            <person name="Chang L."/>
            <person name="Qiu J."/>
            <person name="Zhao L."/>
            <person name="Xie H.B."/>
            <person name="Fu W.Y."/>
            <person name="Jin J."/>
            <person name="Li X.W."/>
            <person name="Jiao Y."/>
            <person name="Zhou C.C."/>
            <person name="Tu T."/>
            <person name="Chai C.Y."/>
            <person name="Gao J.L."/>
            <person name="Fan L.J."/>
            <person name="van de Weg E."/>
            <person name="Wang J.Y."/>
            <person name="Gao Z.S."/>
        </authorList>
    </citation>
    <scope>NUCLEOTIDE SEQUENCE [LARGE SCALE GENOMIC DNA]</scope>
    <source>
        <tissue evidence="13">Leaves</tissue>
    </source>
</reference>
<sequence>MSSSYFEFALFWYSGETSLVHGIDYAEHVSPTVHGLDLDGFVSLCFYALPLRQPSPPTSDLESISRLPFRFSGYPPTLCFMHQRPSVTMFGVGKSCLLLRFSDGSFTTSFITTIGIDFKIRTIELDGRRIKLQIWDTAGQERFRTITTAYYRGAMGILLVYDVTDESSFNNIRNWIRNIEQHASDNVNKILVGNKADMDESKRAVPTSKGQALADEYGIKFFETSAKTNLNVEEVFFSIARDIKQRLADTDSRAEPQTIRINQPDQAAGTAQAAQKSACCGS</sequence>
<dbReference type="InterPro" id="IPR005225">
    <property type="entry name" value="Small_GTP-bd"/>
</dbReference>
<evidence type="ECO:0000256" key="2">
    <source>
        <dbReference type="ARBA" id="ARBA00004394"/>
    </source>
</evidence>
<dbReference type="InterPro" id="IPR027417">
    <property type="entry name" value="P-loop_NTPase"/>
</dbReference>
<evidence type="ECO:0000313" key="13">
    <source>
        <dbReference type="EMBL" id="KAB1224031.1"/>
    </source>
</evidence>
<keyword evidence="8" id="KW-0449">Lipoprotein</keyword>
<keyword evidence="4" id="KW-1003">Cell membrane</keyword>
<evidence type="ECO:0000256" key="12">
    <source>
        <dbReference type="SAM" id="MobiDB-lite"/>
    </source>
</evidence>
<evidence type="ECO:0000256" key="10">
    <source>
        <dbReference type="ARBA" id="ARBA00054463"/>
    </source>
</evidence>
<dbReference type="PANTHER" id="PTHR47980">
    <property type="entry name" value="LD44762P"/>
    <property type="match status" value="1"/>
</dbReference>
<dbReference type="GO" id="GO:0000139">
    <property type="term" value="C:Golgi membrane"/>
    <property type="evidence" value="ECO:0007669"/>
    <property type="project" value="UniProtKB-SubCell"/>
</dbReference>
<keyword evidence="7" id="KW-0472">Membrane</keyword>
<evidence type="ECO:0000313" key="14">
    <source>
        <dbReference type="Proteomes" id="UP000516437"/>
    </source>
</evidence>
<evidence type="ECO:0000256" key="8">
    <source>
        <dbReference type="ARBA" id="ARBA00023288"/>
    </source>
</evidence>
<comment type="subunit">
    <text evidence="11">Interacts with PI5K2.</text>
</comment>
<dbReference type="SMART" id="SM00175">
    <property type="entry name" value="RAB"/>
    <property type="match status" value="1"/>
</dbReference>
<feature type="region of interest" description="Disordered" evidence="12">
    <location>
        <begin position="248"/>
        <end position="282"/>
    </location>
</feature>
<comment type="caution">
    <text evidence="13">The sequence shown here is derived from an EMBL/GenBank/DDBJ whole genome shotgun (WGS) entry which is preliminary data.</text>
</comment>
<dbReference type="SMART" id="SM00173">
    <property type="entry name" value="RAS"/>
    <property type="match status" value="1"/>
</dbReference>
<evidence type="ECO:0000256" key="5">
    <source>
        <dbReference type="ARBA" id="ARBA00022741"/>
    </source>
</evidence>
<dbReference type="InterPro" id="IPR050305">
    <property type="entry name" value="Small_GTPase_Rab"/>
</dbReference>
<evidence type="ECO:0000256" key="9">
    <source>
        <dbReference type="ARBA" id="ARBA00023289"/>
    </source>
</evidence>
<keyword evidence="5" id="KW-0547">Nucleotide-binding</keyword>
<evidence type="ECO:0000256" key="3">
    <source>
        <dbReference type="ARBA" id="ARBA00006270"/>
    </source>
</evidence>
<dbReference type="SUPFAM" id="SSF52540">
    <property type="entry name" value="P-loop containing nucleoside triphosphate hydrolases"/>
    <property type="match status" value="1"/>
</dbReference>
<dbReference type="GO" id="GO:0005886">
    <property type="term" value="C:plasma membrane"/>
    <property type="evidence" value="ECO:0007669"/>
    <property type="project" value="UniProtKB-SubCell"/>
</dbReference>
<dbReference type="SMART" id="SM00176">
    <property type="entry name" value="RAN"/>
    <property type="match status" value="1"/>
</dbReference>
<proteinExistence type="inferred from homology"/>
<comment type="subcellular location">
    <subcellularLocation>
        <location evidence="1">Cell membrane</location>
        <topology evidence="1">Lipid-anchor</topology>
    </subcellularLocation>
    <subcellularLocation>
        <location evidence="2">Golgi apparatus membrane</location>
    </subcellularLocation>
</comment>
<keyword evidence="6" id="KW-0342">GTP-binding</keyword>
<name>A0A6A1WFN0_9ROSI</name>
<organism evidence="13 14">
    <name type="scientific">Morella rubra</name>
    <name type="common">Chinese bayberry</name>
    <dbReference type="NCBI Taxonomy" id="262757"/>
    <lineage>
        <taxon>Eukaryota</taxon>
        <taxon>Viridiplantae</taxon>
        <taxon>Streptophyta</taxon>
        <taxon>Embryophyta</taxon>
        <taxon>Tracheophyta</taxon>
        <taxon>Spermatophyta</taxon>
        <taxon>Magnoliopsida</taxon>
        <taxon>eudicotyledons</taxon>
        <taxon>Gunneridae</taxon>
        <taxon>Pentapetalae</taxon>
        <taxon>rosids</taxon>
        <taxon>fabids</taxon>
        <taxon>Fagales</taxon>
        <taxon>Myricaceae</taxon>
        <taxon>Morella</taxon>
    </lineage>
</organism>
<dbReference type="AlphaFoldDB" id="A0A6A1WFN0"/>
<evidence type="ECO:0000256" key="6">
    <source>
        <dbReference type="ARBA" id="ARBA00023134"/>
    </source>
</evidence>
<keyword evidence="9" id="KW-0636">Prenylation</keyword>
<dbReference type="GO" id="GO:0003924">
    <property type="term" value="F:GTPase activity"/>
    <property type="evidence" value="ECO:0007669"/>
    <property type="project" value="InterPro"/>
</dbReference>
<dbReference type="OrthoDB" id="9989112at2759"/>
<protein>
    <submittedName>
        <fullName evidence="13">Ras-related protein RABE1a</fullName>
    </submittedName>
</protein>
<evidence type="ECO:0000256" key="7">
    <source>
        <dbReference type="ARBA" id="ARBA00023136"/>
    </source>
</evidence>
<evidence type="ECO:0000256" key="11">
    <source>
        <dbReference type="ARBA" id="ARBA00063571"/>
    </source>
</evidence>
<dbReference type="EMBL" id="RXIC02000020">
    <property type="protein sequence ID" value="KAB1224031.1"/>
    <property type="molecule type" value="Genomic_DNA"/>
</dbReference>
<accession>A0A6A1WFN0</accession>
<dbReference type="PROSITE" id="PS51419">
    <property type="entry name" value="RAB"/>
    <property type="match status" value="1"/>
</dbReference>
<dbReference type="Pfam" id="PF00071">
    <property type="entry name" value="Ras"/>
    <property type="match status" value="1"/>
</dbReference>
<dbReference type="SMART" id="SM00174">
    <property type="entry name" value="RHO"/>
    <property type="match status" value="1"/>
</dbReference>